<reference evidence="4 5" key="1">
    <citation type="submission" date="2024-02" db="EMBL/GenBank/DDBJ databases">
        <title>Expansion and revision of Xanthobacter and proposal of Roseixanthobacter gen. nov.</title>
        <authorList>
            <person name="Soltysiak M.P.M."/>
            <person name="Jalihal A."/>
            <person name="Ory A."/>
            <person name="Chrisophersen C."/>
            <person name="Lee A.D."/>
            <person name="Boulton J."/>
            <person name="Springer M."/>
        </authorList>
    </citation>
    <scope>NUCLEOTIDE SEQUENCE [LARGE SCALE GENOMIC DNA]</scope>
    <source>
        <strain evidence="4 5">23A</strain>
    </source>
</reference>
<feature type="domain" description="THIF-type NAD/FAD binding fold" evidence="2">
    <location>
        <begin position="169"/>
        <end position="448"/>
    </location>
</feature>
<organism evidence="4 5">
    <name type="scientific">Xanthobacter oligotrophicus</name>
    <dbReference type="NCBI Taxonomy" id="2607286"/>
    <lineage>
        <taxon>Bacteria</taxon>
        <taxon>Pseudomonadati</taxon>
        <taxon>Pseudomonadota</taxon>
        <taxon>Alphaproteobacteria</taxon>
        <taxon>Hyphomicrobiales</taxon>
        <taxon>Xanthobacteraceae</taxon>
        <taxon>Xanthobacter</taxon>
    </lineage>
</organism>
<accession>A0ABW7A2C1</accession>
<keyword evidence="4" id="KW-0808">Transferase</keyword>
<dbReference type="InterPro" id="IPR035985">
    <property type="entry name" value="Ubiquitin-activating_enz"/>
</dbReference>
<proteinExistence type="predicted"/>
<dbReference type="SUPFAM" id="SSF69572">
    <property type="entry name" value="Activating enzymes of the ubiquitin-like proteins"/>
    <property type="match status" value="1"/>
</dbReference>
<protein>
    <submittedName>
        <fullName evidence="4">ThiF family adenylyltransferase</fullName>
    </submittedName>
</protein>
<sequence>MDADAQPRSGRAPPGASMSGAAENARMLAALLGVEEEEATERLQRRVLITADDGPAAGWAAEIATMLERTVLLTNDPAQADVELLVGGAAARASAPAVYAAIDAECAVVSRAPVGPLGAEPPLPLFAMICACGAAAAVLNAVVDDARLPPTPDPLDVRLADLALPALRGLAPIDLSGAVLVGAGAVAHGFLKALRHLPVQGRLDVVDPKNVGSGNINRCLYLSDGDVGDPKATALVEHAASDFHYLELAPEILEFKDYVAKRPKVPLAIVTIDSRRARRQLQKYVPGKVLDASTTDVRGVVVHSHIQPTAGACLACIYQHIPDEAARERSIADGLGVSLAEVKQGFIDVAVAEKICQAYPSLDPGTLVGKAFDTLFRELCGEQVLRTPEGRQVLTPFAFVSALAGALLAVELVRQATGRAETNYWQVDPWRAPLTRMRRKRSKIPDCEFCSRPEADTVVRHLWG</sequence>
<dbReference type="GO" id="GO:0016779">
    <property type="term" value="F:nucleotidyltransferase activity"/>
    <property type="evidence" value="ECO:0007669"/>
    <property type="project" value="UniProtKB-KW"/>
</dbReference>
<evidence type="ECO:0000313" key="4">
    <source>
        <dbReference type="EMBL" id="MFG1375191.1"/>
    </source>
</evidence>
<name>A0ABW7A2C1_9HYPH</name>
<dbReference type="Proteomes" id="UP001604002">
    <property type="component" value="Unassembled WGS sequence"/>
</dbReference>
<dbReference type="EMBL" id="JBAFVH010000025">
    <property type="protein sequence ID" value="MFG1375191.1"/>
    <property type="molecule type" value="Genomic_DNA"/>
</dbReference>
<keyword evidence="5" id="KW-1185">Reference proteome</keyword>
<evidence type="ECO:0000256" key="1">
    <source>
        <dbReference type="SAM" id="MobiDB-lite"/>
    </source>
</evidence>
<evidence type="ECO:0000259" key="3">
    <source>
        <dbReference type="Pfam" id="PF14463"/>
    </source>
</evidence>
<dbReference type="Gene3D" id="3.40.50.720">
    <property type="entry name" value="NAD(P)-binding Rossmann-like Domain"/>
    <property type="match status" value="1"/>
</dbReference>
<evidence type="ECO:0000259" key="2">
    <source>
        <dbReference type="Pfam" id="PF00899"/>
    </source>
</evidence>
<comment type="caution">
    <text evidence="4">The sequence shown here is derived from an EMBL/GenBank/DDBJ whole genome shotgun (WGS) entry which is preliminary data.</text>
</comment>
<dbReference type="Pfam" id="PF14463">
    <property type="entry name" value="E1-N"/>
    <property type="match status" value="1"/>
</dbReference>
<dbReference type="InterPro" id="IPR000594">
    <property type="entry name" value="ThiF_NAD_FAD-bd"/>
</dbReference>
<feature type="region of interest" description="Disordered" evidence="1">
    <location>
        <begin position="1"/>
        <end position="20"/>
    </location>
</feature>
<keyword evidence="4" id="KW-0548">Nucleotidyltransferase</keyword>
<dbReference type="InterPro" id="IPR025221">
    <property type="entry name" value="E1-N_dom"/>
</dbReference>
<dbReference type="RefSeq" id="WP_393994711.1">
    <property type="nucleotide sequence ID" value="NZ_JBAFVH010000025.1"/>
</dbReference>
<dbReference type="Pfam" id="PF00899">
    <property type="entry name" value="ThiF"/>
    <property type="match status" value="1"/>
</dbReference>
<feature type="domain" description="E1 N-terminal" evidence="3">
    <location>
        <begin position="20"/>
        <end position="164"/>
    </location>
</feature>
<gene>
    <name evidence="4" type="ORF">V5F32_23715</name>
</gene>
<evidence type="ECO:0000313" key="5">
    <source>
        <dbReference type="Proteomes" id="UP001604002"/>
    </source>
</evidence>